<accession>A0A8I2H0K0</accession>
<dbReference type="GO" id="GO:0032259">
    <property type="term" value="P:methylation"/>
    <property type="evidence" value="ECO:0007669"/>
    <property type="project" value="UniProtKB-KW"/>
</dbReference>
<dbReference type="EMBL" id="WIEZ01000034">
    <property type="protein sequence ID" value="NKM50170.1"/>
    <property type="molecule type" value="Genomic_DNA"/>
</dbReference>
<dbReference type="GO" id="GO:0008757">
    <property type="term" value="F:S-adenosylmethionine-dependent methyltransferase activity"/>
    <property type="evidence" value="ECO:0007669"/>
    <property type="project" value="InterPro"/>
</dbReference>
<dbReference type="Gene3D" id="3.40.50.150">
    <property type="entry name" value="Vaccinia Virus protein VP39"/>
    <property type="match status" value="1"/>
</dbReference>
<gene>
    <name evidence="2" type="ORF">GFL91_35725</name>
</gene>
<feature type="domain" description="Methyltransferase type 11" evidence="1">
    <location>
        <begin position="61"/>
        <end position="158"/>
    </location>
</feature>
<comment type="caution">
    <text evidence="2">The sequence shown here is derived from an EMBL/GenBank/DDBJ whole genome shotgun (WGS) entry which is preliminary data.</text>
</comment>
<keyword evidence="2" id="KW-0489">Methyltransferase</keyword>
<evidence type="ECO:0000313" key="2">
    <source>
        <dbReference type="EMBL" id="NKM50170.1"/>
    </source>
</evidence>
<sequence>MSTMTWEESVRWLRDQPDQQFLVQACYFDDPLDKAAERFWQSAEWRAIAALLPKANGGKALDLGAGRGISSYALARDGWNVTALEPDPSELVGAGAIHSLARTSGLEIAVVSEFSEQLPFAENTFDVVNCRQVLHHARDLPQTCREIFRVLKPGGVMVATREHVLSKKEDLQAFLNAHSLHKFYGGENAFLLDEYMSAIKGAGLHLDKVMAPLDSPINYFPMTPEQCFIHCTRPVADVIGRPLTNKVFSERHLLGRTLMKMLVSAINGRDDTPGRLYSFVAIKTETDGKH</sequence>
<dbReference type="RefSeq" id="WP_168277497.1">
    <property type="nucleotide sequence ID" value="NZ_WIEZ01000034.1"/>
</dbReference>
<keyword evidence="2" id="KW-0808">Transferase</keyword>
<dbReference type="InterPro" id="IPR029063">
    <property type="entry name" value="SAM-dependent_MTases_sf"/>
</dbReference>
<dbReference type="InterPro" id="IPR013216">
    <property type="entry name" value="Methyltransf_11"/>
</dbReference>
<dbReference type="Pfam" id="PF08241">
    <property type="entry name" value="Methyltransf_11"/>
    <property type="match status" value="1"/>
</dbReference>
<dbReference type="Proteomes" id="UP000662259">
    <property type="component" value="Unassembled WGS sequence"/>
</dbReference>
<reference evidence="2" key="1">
    <citation type="submission" date="2019-10" db="EMBL/GenBank/DDBJ databases">
        <title>Rhizobium leguminosarum symbiovar viciae collection.</title>
        <authorList>
            <person name="Boivin S."/>
            <person name="Lepetit M."/>
        </authorList>
    </citation>
    <scope>NUCLEOTIDE SEQUENCE</scope>
    <source>
        <strain evidence="2">L143</strain>
    </source>
</reference>
<proteinExistence type="predicted"/>
<evidence type="ECO:0000259" key="1">
    <source>
        <dbReference type="Pfam" id="PF08241"/>
    </source>
</evidence>
<name>A0A8I2H0K0_RHILV</name>
<organism evidence="2 3">
    <name type="scientific">Rhizobium leguminosarum bv. viciae</name>
    <dbReference type="NCBI Taxonomy" id="387"/>
    <lineage>
        <taxon>Bacteria</taxon>
        <taxon>Pseudomonadati</taxon>
        <taxon>Pseudomonadota</taxon>
        <taxon>Alphaproteobacteria</taxon>
        <taxon>Hyphomicrobiales</taxon>
        <taxon>Rhizobiaceae</taxon>
        <taxon>Rhizobium/Agrobacterium group</taxon>
        <taxon>Rhizobium</taxon>
    </lineage>
</organism>
<dbReference type="SUPFAM" id="SSF53335">
    <property type="entry name" value="S-adenosyl-L-methionine-dependent methyltransferases"/>
    <property type="match status" value="1"/>
</dbReference>
<dbReference type="CDD" id="cd02440">
    <property type="entry name" value="AdoMet_MTases"/>
    <property type="match status" value="1"/>
</dbReference>
<evidence type="ECO:0000313" key="3">
    <source>
        <dbReference type="Proteomes" id="UP000662259"/>
    </source>
</evidence>
<protein>
    <submittedName>
        <fullName evidence="2">Methyltransferase domain-containing protein</fullName>
    </submittedName>
</protein>
<dbReference type="AlphaFoldDB" id="A0A8I2H0K0"/>
<dbReference type="PANTHER" id="PTHR43464">
    <property type="entry name" value="METHYLTRANSFERASE"/>
    <property type="match status" value="1"/>
</dbReference>